<dbReference type="EMBL" id="JARO02004589">
    <property type="protein sequence ID" value="KPP68258.1"/>
    <property type="molecule type" value="Genomic_DNA"/>
</dbReference>
<dbReference type="Proteomes" id="UP000034805">
    <property type="component" value="Unassembled WGS sequence"/>
</dbReference>
<sequence length="235" mass="24600">MRRNKTNKQRLSEKSEPGSWTSFAEHRGPLLDPLVGPSAAGPSCGTVHRWTLLLDLPLLDPPLDPLLDTWPDPPSALRRVRGAQGQDEAGDSGGSSGHSGHRGDRVGGTPMCGNGMCSPPCGRCSQECGSHTSLRSYCLLPLEVPPVGAASAEGVAPTAAAFAHKLSRFQSGPIQGDVATPPQLGGPSESPVTTLMSPPRCHRNGVTGSRGLSFEPRPSSRALWDAAAVAHLQRL</sequence>
<proteinExistence type="predicted"/>
<protein>
    <submittedName>
        <fullName evidence="2">Uncharacterized protein</fullName>
    </submittedName>
</protein>
<feature type="region of interest" description="Disordered" evidence="1">
    <location>
        <begin position="1"/>
        <end position="38"/>
    </location>
</feature>
<feature type="region of interest" description="Disordered" evidence="1">
    <location>
        <begin position="178"/>
        <end position="217"/>
    </location>
</feature>
<name>A0A0P7U271_SCLFO</name>
<dbReference type="AlphaFoldDB" id="A0A0P7U271"/>
<evidence type="ECO:0000313" key="2">
    <source>
        <dbReference type="EMBL" id="KPP68258.1"/>
    </source>
</evidence>
<evidence type="ECO:0000313" key="3">
    <source>
        <dbReference type="Proteomes" id="UP000034805"/>
    </source>
</evidence>
<gene>
    <name evidence="2" type="ORF">Z043_113080</name>
</gene>
<feature type="region of interest" description="Disordered" evidence="1">
    <location>
        <begin position="67"/>
        <end position="107"/>
    </location>
</feature>
<evidence type="ECO:0000256" key="1">
    <source>
        <dbReference type="SAM" id="MobiDB-lite"/>
    </source>
</evidence>
<accession>A0A0P7U271</accession>
<organism evidence="2 3">
    <name type="scientific">Scleropages formosus</name>
    <name type="common">Asian bonytongue</name>
    <name type="synonym">Osteoglossum formosum</name>
    <dbReference type="NCBI Taxonomy" id="113540"/>
    <lineage>
        <taxon>Eukaryota</taxon>
        <taxon>Metazoa</taxon>
        <taxon>Chordata</taxon>
        <taxon>Craniata</taxon>
        <taxon>Vertebrata</taxon>
        <taxon>Euteleostomi</taxon>
        <taxon>Actinopterygii</taxon>
        <taxon>Neopterygii</taxon>
        <taxon>Teleostei</taxon>
        <taxon>Osteoglossocephala</taxon>
        <taxon>Osteoglossomorpha</taxon>
        <taxon>Osteoglossiformes</taxon>
        <taxon>Osteoglossidae</taxon>
        <taxon>Scleropages</taxon>
    </lineage>
</organism>
<comment type="caution">
    <text evidence="2">The sequence shown here is derived from an EMBL/GenBank/DDBJ whole genome shotgun (WGS) entry which is preliminary data.</text>
</comment>
<reference evidence="2 3" key="1">
    <citation type="submission" date="2015-08" db="EMBL/GenBank/DDBJ databases">
        <title>The genome of the Asian arowana (Scleropages formosus).</title>
        <authorList>
            <person name="Tan M.H."/>
            <person name="Gan H.M."/>
            <person name="Croft L.J."/>
            <person name="Austin C.M."/>
        </authorList>
    </citation>
    <scope>NUCLEOTIDE SEQUENCE [LARGE SCALE GENOMIC DNA]</scope>
    <source>
        <strain evidence="2">Aro1</strain>
    </source>
</reference>